<dbReference type="SUPFAM" id="SSF52540">
    <property type="entry name" value="P-loop containing nucleoside triphosphate hydrolases"/>
    <property type="match status" value="1"/>
</dbReference>
<dbReference type="PANTHER" id="PTHR46082:SF11">
    <property type="entry name" value="AAA+ ATPASE DOMAIN-CONTAINING PROTEIN-RELATED"/>
    <property type="match status" value="1"/>
</dbReference>
<evidence type="ECO:0000259" key="2">
    <source>
        <dbReference type="Pfam" id="PF24883"/>
    </source>
</evidence>
<dbReference type="InterPro" id="IPR035994">
    <property type="entry name" value="Nucleoside_phosphorylase_sf"/>
</dbReference>
<gene>
    <name evidence="3" type="ORF">BJX63DRAFT_432140</name>
</gene>
<dbReference type="InterPro" id="IPR053137">
    <property type="entry name" value="NLR-like"/>
</dbReference>
<evidence type="ECO:0000313" key="4">
    <source>
        <dbReference type="Proteomes" id="UP001610334"/>
    </source>
</evidence>
<evidence type="ECO:0000313" key="3">
    <source>
        <dbReference type="EMBL" id="KAL2813093.1"/>
    </source>
</evidence>
<name>A0ABR4HC89_9EURO</name>
<dbReference type="Pfam" id="PF24883">
    <property type="entry name" value="NPHP3_N"/>
    <property type="match status" value="1"/>
</dbReference>
<dbReference type="InterPro" id="IPR027417">
    <property type="entry name" value="P-loop_NTPase"/>
</dbReference>
<keyword evidence="1" id="KW-0677">Repeat</keyword>
<feature type="domain" description="Nephrocystin 3-like N-terminal" evidence="2">
    <location>
        <begin position="384"/>
        <end position="549"/>
    </location>
</feature>
<dbReference type="SUPFAM" id="SSF53167">
    <property type="entry name" value="Purine and uridine phosphorylases"/>
    <property type="match status" value="1"/>
</dbReference>
<sequence>MTEPLRTFTHDDYTVGWICALPETELVAAAAMLDEEHAFLPAADVRDANSYILGRIGTHNVVVACLPAETTGKASAATVAKDMLRSFPAVRFALVVGIGGGAPYYGAQSNMKQSATNLTRRVLMSTEAVVQYDFGKSVQERGFVRTGGKLNKPPAILLSAVALLKQQHKRKGNTLLGLMAEALSKNPGISEDFGYPGPAKDRLFKSSVAHANGRKSCKACCGSDNINLVRRPDRSQTSPEIHYGTIGSADQVMKDGLLRDRWAQEEKIICFEMEAAGLMDSFPCLVIRGICDYADSHKNKTWQPYAAITAASYAKDLLLVIPGQSVTNLIPIKQILGMISMTEAKVDMVRSKWERKEDYDILNWITAIDYGPQQSDYFRRRQDGTGQWLISSAEFQQWLRAPQKTLFCPGIPGAGKTILTSIVINHITKHTFEENNIGVAYLYCNFQRKDDQRIEDLLSSLLKQLAERQTSLPGEVKELYNQHKHERTRPAFEDIASTLHEVIVKYSRVFIVIDALDECQTSEGCRTKLLSEIFKLQIKCGINIFATSRINAEIEKLFCDALSLEIRAKESDVELYLDKRMQLQQLDTLDNDLKAEIKRRVVDATAGM</sequence>
<dbReference type="InterPro" id="IPR056884">
    <property type="entry name" value="NPHP3-like_N"/>
</dbReference>
<protein>
    <submittedName>
        <fullName evidence="3">Purine and uridine phosphorylase</fullName>
    </submittedName>
</protein>
<organism evidence="3 4">
    <name type="scientific">Aspergillus granulosus</name>
    <dbReference type="NCBI Taxonomy" id="176169"/>
    <lineage>
        <taxon>Eukaryota</taxon>
        <taxon>Fungi</taxon>
        <taxon>Dikarya</taxon>
        <taxon>Ascomycota</taxon>
        <taxon>Pezizomycotina</taxon>
        <taxon>Eurotiomycetes</taxon>
        <taxon>Eurotiomycetidae</taxon>
        <taxon>Eurotiales</taxon>
        <taxon>Aspergillaceae</taxon>
        <taxon>Aspergillus</taxon>
        <taxon>Aspergillus subgen. Nidulantes</taxon>
    </lineage>
</organism>
<accession>A0ABR4HC89</accession>
<evidence type="ECO:0000256" key="1">
    <source>
        <dbReference type="ARBA" id="ARBA00022737"/>
    </source>
</evidence>
<comment type="caution">
    <text evidence="3">The sequence shown here is derived from an EMBL/GenBank/DDBJ whole genome shotgun (WGS) entry which is preliminary data.</text>
</comment>
<dbReference type="EMBL" id="JBFXLT010000042">
    <property type="protein sequence ID" value="KAL2813093.1"/>
    <property type="molecule type" value="Genomic_DNA"/>
</dbReference>
<reference evidence="3 4" key="1">
    <citation type="submission" date="2024-07" db="EMBL/GenBank/DDBJ databases">
        <title>Section-level genome sequencing and comparative genomics of Aspergillus sections Usti and Cavernicolus.</title>
        <authorList>
            <consortium name="Lawrence Berkeley National Laboratory"/>
            <person name="Nybo J.L."/>
            <person name="Vesth T.C."/>
            <person name="Theobald S."/>
            <person name="Frisvad J.C."/>
            <person name="Larsen T.O."/>
            <person name="Kjaerboelling I."/>
            <person name="Rothschild-Mancinelli K."/>
            <person name="Lyhne E.K."/>
            <person name="Kogle M.E."/>
            <person name="Barry K."/>
            <person name="Clum A."/>
            <person name="Na H."/>
            <person name="Ledsgaard L."/>
            <person name="Lin J."/>
            <person name="Lipzen A."/>
            <person name="Kuo A."/>
            <person name="Riley R."/>
            <person name="Mondo S."/>
            <person name="Labutti K."/>
            <person name="Haridas S."/>
            <person name="Pangalinan J."/>
            <person name="Salamov A.A."/>
            <person name="Simmons B.A."/>
            <person name="Magnuson J.K."/>
            <person name="Chen J."/>
            <person name="Drula E."/>
            <person name="Henrissat B."/>
            <person name="Wiebenga A."/>
            <person name="Lubbers R.J."/>
            <person name="Gomes A.C."/>
            <person name="Makela M.R."/>
            <person name="Stajich J."/>
            <person name="Grigoriev I.V."/>
            <person name="Mortensen U.H."/>
            <person name="De Vries R.P."/>
            <person name="Baker S.E."/>
            <person name="Andersen M.R."/>
        </authorList>
    </citation>
    <scope>NUCLEOTIDE SEQUENCE [LARGE SCALE GENOMIC DNA]</scope>
    <source>
        <strain evidence="3 4">CBS 588.65</strain>
    </source>
</reference>
<dbReference type="Gene3D" id="3.40.50.1580">
    <property type="entry name" value="Nucleoside phosphorylase domain"/>
    <property type="match status" value="1"/>
</dbReference>
<keyword evidence="4" id="KW-1185">Reference proteome</keyword>
<dbReference type="Gene3D" id="3.40.50.300">
    <property type="entry name" value="P-loop containing nucleotide triphosphate hydrolases"/>
    <property type="match status" value="1"/>
</dbReference>
<dbReference type="Proteomes" id="UP001610334">
    <property type="component" value="Unassembled WGS sequence"/>
</dbReference>
<proteinExistence type="predicted"/>
<dbReference type="PANTHER" id="PTHR46082">
    <property type="entry name" value="ATP/GTP-BINDING PROTEIN-RELATED"/>
    <property type="match status" value="1"/>
</dbReference>